<gene>
    <name evidence="8" type="ordered locus">PSMK_02700</name>
</gene>
<sequence>MGFGGGQGLRLLSNIVLAQVLLTDDFGLMGKVTVILTGLLMFSDIGIGPALISSKRTDAAFRNTAWTIQVGRGFLLWGAAAALAQPLSVLLNAPGLTAVLPVVAASAAIQGLQSSNWFSANRELSVGRMMGIELGTMGVLVSTMVFWAYAIDASVWALVVGNLASAVFHTAMSHTLPGIRNRLRLEREAAGELIRFGRWLFLSTVITFFAMQIDKLLLMRFTTTQTFGVFYIGMQLANLGPTLALKVAHLVGFPVISEVYRERPAEFSRAFVRVQTVTLLPVHAALLGMILLGPSLFYLFYPVSYWGAGWIVQVLSLNAVVGLLNTSYGNAFMATGNTFYNMLISLIQVAVTTAAVLTGYAVGGETGFLLGLAVCQYAAYPLDAAVADRMKIWQPRFDLPLIAATTLLSLAALWGAQQIAPVSASWGQTLRGVVAEWRASAAAPPAGTLDGRADRADTPAS</sequence>
<dbReference type="Proteomes" id="UP000007881">
    <property type="component" value="Chromosome"/>
</dbReference>
<comment type="subcellular location">
    <subcellularLocation>
        <location evidence="1">Cell membrane</location>
        <topology evidence="1">Multi-pass membrane protein</topology>
    </subcellularLocation>
</comment>
<dbReference type="STRING" id="1142394.PSMK_02700"/>
<dbReference type="EMBL" id="AP012338">
    <property type="protein sequence ID" value="BAM02429.1"/>
    <property type="molecule type" value="Genomic_DNA"/>
</dbReference>
<evidence type="ECO:0000313" key="9">
    <source>
        <dbReference type="Proteomes" id="UP000007881"/>
    </source>
</evidence>
<feature type="transmembrane region" description="Helical" evidence="7">
    <location>
        <begin position="32"/>
        <end position="52"/>
    </location>
</feature>
<protein>
    <submittedName>
        <fullName evidence="8">Putative polysaccharide biosynthesis protein</fullName>
    </submittedName>
</protein>
<dbReference type="HOGENOM" id="CLU_026911_3_2_0"/>
<evidence type="ECO:0000313" key="8">
    <source>
        <dbReference type="EMBL" id="BAM02429.1"/>
    </source>
</evidence>
<keyword evidence="3" id="KW-1003">Cell membrane</keyword>
<evidence type="ECO:0000256" key="5">
    <source>
        <dbReference type="ARBA" id="ARBA00022989"/>
    </source>
</evidence>
<dbReference type="eggNOG" id="COG2244">
    <property type="taxonomic scope" value="Bacteria"/>
</dbReference>
<feature type="transmembrane region" description="Helical" evidence="7">
    <location>
        <begin position="155"/>
        <end position="176"/>
    </location>
</feature>
<dbReference type="Pfam" id="PF13440">
    <property type="entry name" value="Polysacc_synt_3"/>
    <property type="match status" value="1"/>
</dbReference>
<proteinExistence type="inferred from homology"/>
<evidence type="ECO:0000256" key="2">
    <source>
        <dbReference type="ARBA" id="ARBA00007430"/>
    </source>
</evidence>
<feature type="transmembrane region" description="Helical" evidence="7">
    <location>
        <begin position="196"/>
        <end position="213"/>
    </location>
</feature>
<evidence type="ECO:0000256" key="4">
    <source>
        <dbReference type="ARBA" id="ARBA00022692"/>
    </source>
</evidence>
<name>I0IAZ1_PHYMF</name>
<keyword evidence="5 7" id="KW-1133">Transmembrane helix</keyword>
<feature type="transmembrane region" description="Helical" evidence="7">
    <location>
        <begin position="130"/>
        <end position="149"/>
    </location>
</feature>
<dbReference type="PANTHER" id="PTHR30250:SF10">
    <property type="entry name" value="LIPOPOLYSACCHARIDE BIOSYNTHESIS PROTEIN WZXC"/>
    <property type="match status" value="1"/>
</dbReference>
<feature type="transmembrane region" description="Helical" evidence="7">
    <location>
        <begin position="307"/>
        <end position="326"/>
    </location>
</feature>
<dbReference type="KEGG" id="phm:PSMK_02700"/>
<dbReference type="InterPro" id="IPR050833">
    <property type="entry name" value="Poly_Biosynth_Transport"/>
</dbReference>
<keyword evidence="9" id="KW-1185">Reference proteome</keyword>
<dbReference type="PANTHER" id="PTHR30250">
    <property type="entry name" value="PST FAMILY PREDICTED COLANIC ACID TRANSPORTER"/>
    <property type="match status" value="1"/>
</dbReference>
<reference evidence="8 9" key="1">
    <citation type="submission" date="2012-02" db="EMBL/GenBank/DDBJ databases">
        <title>Complete genome sequence of Phycisphaera mikurensis NBRC 102666.</title>
        <authorList>
            <person name="Ankai A."/>
            <person name="Hosoyama A."/>
            <person name="Terui Y."/>
            <person name="Sekine M."/>
            <person name="Fukai R."/>
            <person name="Kato Y."/>
            <person name="Nakamura S."/>
            <person name="Yamada-Narita S."/>
            <person name="Kawakoshi A."/>
            <person name="Fukunaga Y."/>
            <person name="Yamazaki S."/>
            <person name="Fujita N."/>
        </authorList>
    </citation>
    <scope>NUCLEOTIDE SEQUENCE [LARGE SCALE GENOMIC DNA]</scope>
    <source>
        <strain evidence="9">NBRC 102666 / KCTC 22515 / FYK2301M01</strain>
    </source>
</reference>
<evidence type="ECO:0000256" key="7">
    <source>
        <dbReference type="SAM" id="Phobius"/>
    </source>
</evidence>
<comment type="similarity">
    <text evidence="2">Belongs to the polysaccharide synthase family.</text>
</comment>
<feature type="transmembrane region" description="Helical" evidence="7">
    <location>
        <begin position="233"/>
        <end position="256"/>
    </location>
</feature>
<feature type="transmembrane region" description="Helical" evidence="7">
    <location>
        <begin position="277"/>
        <end position="301"/>
    </location>
</feature>
<dbReference type="GO" id="GO:0005886">
    <property type="term" value="C:plasma membrane"/>
    <property type="evidence" value="ECO:0007669"/>
    <property type="project" value="UniProtKB-SubCell"/>
</dbReference>
<evidence type="ECO:0000256" key="1">
    <source>
        <dbReference type="ARBA" id="ARBA00004651"/>
    </source>
</evidence>
<keyword evidence="4 7" id="KW-0812">Transmembrane</keyword>
<accession>I0IAZ1</accession>
<evidence type="ECO:0000256" key="6">
    <source>
        <dbReference type="ARBA" id="ARBA00023136"/>
    </source>
</evidence>
<keyword evidence="6 7" id="KW-0472">Membrane</keyword>
<feature type="transmembrane region" description="Helical" evidence="7">
    <location>
        <begin position="338"/>
        <end position="362"/>
    </location>
</feature>
<evidence type="ECO:0000256" key="3">
    <source>
        <dbReference type="ARBA" id="ARBA00022475"/>
    </source>
</evidence>
<dbReference type="AlphaFoldDB" id="I0IAZ1"/>
<organism evidence="8 9">
    <name type="scientific">Phycisphaera mikurensis (strain NBRC 102666 / KCTC 22515 / FYK2301M01)</name>
    <dbReference type="NCBI Taxonomy" id="1142394"/>
    <lineage>
        <taxon>Bacteria</taxon>
        <taxon>Pseudomonadati</taxon>
        <taxon>Planctomycetota</taxon>
        <taxon>Phycisphaerae</taxon>
        <taxon>Phycisphaerales</taxon>
        <taxon>Phycisphaeraceae</taxon>
        <taxon>Phycisphaera</taxon>
    </lineage>
</organism>